<dbReference type="GO" id="GO:0032259">
    <property type="term" value="P:methylation"/>
    <property type="evidence" value="ECO:0007669"/>
    <property type="project" value="UniProtKB-KW"/>
</dbReference>
<dbReference type="NCBIfam" id="TIGR00536">
    <property type="entry name" value="hemK_fam"/>
    <property type="match status" value="1"/>
</dbReference>
<sequence>MQRSETASAILAEGKLRLSAAGREAHAAELLLMHVLGLSRTELLISLRDEVGEDERKRFFSGIEEVAAGVPLQYVTGREMFYGRSFTVTPDVLIPRPETEELVSGALVRAARLWPQEGAISMADIGTGSGAIAVTFKLERPGTEVTATDISPAALRVAMRNAERLGAEVAFLEGDMAEPLSGRKWDIILSNPPYINPRDRREMSDTVTGHEPHSALFAEEKGLAHYRTLAASLPALMSAPGLIGLEIGHDQGPAVREMFRAAFPYATVEVVRDINGKERMVFCQIPGKVYGQ</sequence>
<protein>
    <recommendedName>
        <fullName evidence="5">Release factor glutamine methyltransferase</fullName>
        <shortName evidence="5">RF MTase</shortName>
        <ecNumber evidence="5">2.1.1.297</ecNumber>
    </recommendedName>
    <alternativeName>
        <fullName evidence="5">N5-glutamine methyltransferase PrmC</fullName>
    </alternativeName>
    <alternativeName>
        <fullName evidence="5">Protein-(glutamine-N5) MTase PrmC</fullName>
    </alternativeName>
    <alternativeName>
        <fullName evidence="5">Protein-glutamine N-methyltransferase PrmC</fullName>
    </alternativeName>
</protein>
<keyword evidence="3 5" id="KW-0949">S-adenosyl-L-methionine</keyword>
<dbReference type="InterPro" id="IPR007848">
    <property type="entry name" value="Small_mtfrase_dom"/>
</dbReference>
<evidence type="ECO:0000256" key="1">
    <source>
        <dbReference type="ARBA" id="ARBA00022603"/>
    </source>
</evidence>
<dbReference type="InterPro" id="IPR004556">
    <property type="entry name" value="HemK-like"/>
</dbReference>
<comment type="similarity">
    <text evidence="5">Belongs to the protein N5-glutamine methyltransferase family. PrmC subfamily.</text>
</comment>
<dbReference type="RefSeq" id="WP_157294038.1">
    <property type="nucleotide sequence ID" value="NZ_JBHTCT010000033.1"/>
</dbReference>
<evidence type="ECO:0000256" key="2">
    <source>
        <dbReference type="ARBA" id="ARBA00022679"/>
    </source>
</evidence>
<accession>A0ABW2NJ29</accession>
<feature type="binding site" evidence="5">
    <location>
        <begin position="126"/>
        <end position="130"/>
    </location>
    <ligand>
        <name>S-adenosyl-L-methionine</name>
        <dbReference type="ChEBI" id="CHEBI:59789"/>
    </ligand>
</feature>
<dbReference type="EC" id="2.1.1.297" evidence="5"/>
<dbReference type="HAMAP" id="MF_02126">
    <property type="entry name" value="RF_methyltr_PrmC"/>
    <property type="match status" value="1"/>
</dbReference>
<dbReference type="InterPro" id="IPR002052">
    <property type="entry name" value="DNA_methylase_N6_adenine_CS"/>
</dbReference>
<feature type="domain" description="Methyltransferase small" evidence="6">
    <location>
        <begin position="121"/>
        <end position="199"/>
    </location>
</feature>
<comment type="caution">
    <text evidence="8">The sequence shown here is derived from an EMBL/GenBank/DDBJ whole genome shotgun (WGS) entry which is preliminary data.</text>
</comment>
<dbReference type="InterPro" id="IPR019874">
    <property type="entry name" value="RF_methyltr_PrmC"/>
</dbReference>
<evidence type="ECO:0000259" key="6">
    <source>
        <dbReference type="Pfam" id="PF05175"/>
    </source>
</evidence>
<feature type="binding site" evidence="5">
    <location>
        <begin position="191"/>
        <end position="194"/>
    </location>
    <ligand>
        <name>substrate</name>
    </ligand>
</feature>
<dbReference type="PANTHER" id="PTHR18895">
    <property type="entry name" value="HEMK METHYLTRANSFERASE"/>
    <property type="match status" value="1"/>
</dbReference>
<gene>
    <name evidence="5 8" type="primary">prmC</name>
    <name evidence="8" type="ORF">ACFQQH_11520</name>
</gene>
<dbReference type="Gene3D" id="3.40.50.150">
    <property type="entry name" value="Vaccinia Virus protein VP39"/>
    <property type="match status" value="1"/>
</dbReference>
<name>A0ABW2NJ29_9BACL</name>
<keyword evidence="9" id="KW-1185">Reference proteome</keyword>
<dbReference type="InterPro" id="IPR040758">
    <property type="entry name" value="PrmC_N"/>
</dbReference>
<dbReference type="Pfam" id="PF05175">
    <property type="entry name" value="MTS"/>
    <property type="match status" value="1"/>
</dbReference>
<reference evidence="9" key="1">
    <citation type="journal article" date="2019" name="Int. J. Syst. Evol. Microbiol.">
        <title>The Global Catalogue of Microorganisms (GCM) 10K type strain sequencing project: providing services to taxonomists for standard genome sequencing and annotation.</title>
        <authorList>
            <consortium name="The Broad Institute Genomics Platform"/>
            <consortium name="The Broad Institute Genome Sequencing Center for Infectious Disease"/>
            <person name="Wu L."/>
            <person name="Ma J."/>
        </authorList>
    </citation>
    <scope>NUCLEOTIDE SEQUENCE [LARGE SCALE GENOMIC DNA]</scope>
    <source>
        <strain evidence="9">JCM 4738</strain>
    </source>
</reference>
<dbReference type="NCBIfam" id="TIGR03534">
    <property type="entry name" value="RF_mod_PrmC"/>
    <property type="match status" value="1"/>
</dbReference>
<evidence type="ECO:0000313" key="9">
    <source>
        <dbReference type="Proteomes" id="UP001596483"/>
    </source>
</evidence>
<proteinExistence type="inferred from homology"/>
<keyword evidence="2 5" id="KW-0808">Transferase</keyword>
<dbReference type="PANTHER" id="PTHR18895:SF74">
    <property type="entry name" value="MTRF1L RELEASE FACTOR GLUTAMINE METHYLTRANSFERASE"/>
    <property type="match status" value="1"/>
</dbReference>
<feature type="binding site" evidence="5">
    <location>
        <position position="149"/>
    </location>
    <ligand>
        <name>S-adenosyl-L-methionine</name>
        <dbReference type="ChEBI" id="CHEBI:59789"/>
    </ligand>
</feature>
<comment type="caution">
    <text evidence="5">Lacks conserved residue(s) required for the propagation of feature annotation.</text>
</comment>
<organism evidence="8 9">
    <name type="scientific">Bhargavaea changchunensis</name>
    <dbReference type="NCBI Taxonomy" id="2134037"/>
    <lineage>
        <taxon>Bacteria</taxon>
        <taxon>Bacillati</taxon>
        <taxon>Bacillota</taxon>
        <taxon>Bacilli</taxon>
        <taxon>Bacillales</taxon>
        <taxon>Caryophanaceae</taxon>
        <taxon>Bhargavaea</taxon>
    </lineage>
</organism>
<keyword evidence="1 5" id="KW-0489">Methyltransferase</keyword>
<dbReference type="GO" id="GO:0102559">
    <property type="term" value="F:peptide chain release factor N(5)-glutamine methyltransferase activity"/>
    <property type="evidence" value="ECO:0007669"/>
    <property type="project" value="UniProtKB-EC"/>
</dbReference>
<dbReference type="InterPro" id="IPR029063">
    <property type="entry name" value="SAM-dependent_MTases_sf"/>
</dbReference>
<dbReference type="EMBL" id="JBHTCT010000033">
    <property type="protein sequence ID" value="MFC7365745.1"/>
    <property type="molecule type" value="Genomic_DNA"/>
</dbReference>
<dbReference type="Pfam" id="PF17827">
    <property type="entry name" value="PrmC_N"/>
    <property type="match status" value="1"/>
</dbReference>
<comment type="catalytic activity">
    <reaction evidence="4 5">
        <text>L-glutaminyl-[peptide chain release factor] + S-adenosyl-L-methionine = N(5)-methyl-L-glutaminyl-[peptide chain release factor] + S-adenosyl-L-homocysteine + H(+)</text>
        <dbReference type="Rhea" id="RHEA:42896"/>
        <dbReference type="Rhea" id="RHEA-COMP:10271"/>
        <dbReference type="Rhea" id="RHEA-COMP:10272"/>
        <dbReference type="ChEBI" id="CHEBI:15378"/>
        <dbReference type="ChEBI" id="CHEBI:30011"/>
        <dbReference type="ChEBI" id="CHEBI:57856"/>
        <dbReference type="ChEBI" id="CHEBI:59789"/>
        <dbReference type="ChEBI" id="CHEBI:61891"/>
        <dbReference type="EC" id="2.1.1.297"/>
    </reaction>
</comment>
<evidence type="ECO:0000259" key="7">
    <source>
        <dbReference type="Pfam" id="PF17827"/>
    </source>
</evidence>
<evidence type="ECO:0000256" key="4">
    <source>
        <dbReference type="ARBA" id="ARBA00048391"/>
    </source>
</evidence>
<evidence type="ECO:0000313" key="8">
    <source>
        <dbReference type="EMBL" id="MFC7365745.1"/>
    </source>
</evidence>
<evidence type="ECO:0000256" key="5">
    <source>
        <dbReference type="HAMAP-Rule" id="MF_02126"/>
    </source>
</evidence>
<dbReference type="InterPro" id="IPR050320">
    <property type="entry name" value="N5-glutamine_MTase"/>
</dbReference>
<dbReference type="SUPFAM" id="SSF53335">
    <property type="entry name" value="S-adenosyl-L-methionine-dependent methyltransferases"/>
    <property type="match status" value="1"/>
</dbReference>
<dbReference type="Gene3D" id="1.10.8.10">
    <property type="entry name" value="DNA helicase RuvA subunit, C-terminal domain"/>
    <property type="match status" value="1"/>
</dbReference>
<feature type="binding site" evidence="5">
    <location>
        <position position="191"/>
    </location>
    <ligand>
        <name>S-adenosyl-L-methionine</name>
        <dbReference type="ChEBI" id="CHEBI:59789"/>
    </ligand>
</feature>
<dbReference type="Proteomes" id="UP001596483">
    <property type="component" value="Unassembled WGS sequence"/>
</dbReference>
<evidence type="ECO:0000256" key="3">
    <source>
        <dbReference type="ARBA" id="ARBA00022691"/>
    </source>
</evidence>
<dbReference type="PROSITE" id="PS00092">
    <property type="entry name" value="N6_MTASE"/>
    <property type="match status" value="1"/>
</dbReference>
<feature type="domain" description="Release factor glutamine methyltransferase N-terminal" evidence="7">
    <location>
        <begin position="10"/>
        <end position="77"/>
    </location>
</feature>
<comment type="function">
    <text evidence="5">Methylates the class 1 translation termination release factors RF1/PrfA and RF2/PrfB on the glutamine residue of the universally conserved GGQ motif.</text>
</comment>
<dbReference type="CDD" id="cd02440">
    <property type="entry name" value="AdoMet_MTases"/>
    <property type="match status" value="1"/>
</dbReference>